<gene>
    <name evidence="1" type="ORF">CLLU_21320</name>
</gene>
<organism evidence="1 2">
    <name type="scientific">Clostridium luticellarii</name>
    <dbReference type="NCBI Taxonomy" id="1691940"/>
    <lineage>
        <taxon>Bacteria</taxon>
        <taxon>Bacillati</taxon>
        <taxon>Bacillota</taxon>
        <taxon>Clostridia</taxon>
        <taxon>Eubacteriales</taxon>
        <taxon>Clostridiaceae</taxon>
        <taxon>Clostridium</taxon>
    </lineage>
</organism>
<dbReference type="RefSeq" id="WP_273339339.1">
    <property type="nucleotide sequence ID" value="NZ_JALCQO010000030.1"/>
</dbReference>
<keyword evidence="2" id="KW-1185">Reference proteome</keyword>
<reference evidence="1 2" key="1">
    <citation type="submission" date="2018-03" db="EMBL/GenBank/DDBJ databases">
        <title>Genome sequence of Clostridium luticellarii DSM 29923.</title>
        <authorList>
            <person name="Poehlein A."/>
            <person name="Daniel R."/>
        </authorList>
    </citation>
    <scope>NUCLEOTIDE SEQUENCE [LARGE SCALE GENOMIC DNA]</scope>
    <source>
        <strain evidence="1 2">DSM 29923</strain>
    </source>
</reference>
<name>A0A2T0BLW0_9CLOT</name>
<proteinExistence type="predicted"/>
<protein>
    <submittedName>
        <fullName evidence="1">Uncharacterized protein</fullName>
    </submittedName>
</protein>
<dbReference type="Proteomes" id="UP000237798">
    <property type="component" value="Unassembled WGS sequence"/>
</dbReference>
<comment type="caution">
    <text evidence="1">The sequence shown here is derived from an EMBL/GenBank/DDBJ whole genome shotgun (WGS) entry which is preliminary data.</text>
</comment>
<sequence length="41" mass="4840">MKLNKSYVNRICKNEIIILVILGVMYMEGKLSHQRTSVLRF</sequence>
<evidence type="ECO:0000313" key="1">
    <source>
        <dbReference type="EMBL" id="PRR84867.1"/>
    </source>
</evidence>
<evidence type="ECO:0000313" key="2">
    <source>
        <dbReference type="Proteomes" id="UP000237798"/>
    </source>
</evidence>
<dbReference type="EMBL" id="PVXP01000030">
    <property type="protein sequence ID" value="PRR84867.1"/>
    <property type="molecule type" value="Genomic_DNA"/>
</dbReference>
<accession>A0A2T0BLW0</accession>
<dbReference type="AlphaFoldDB" id="A0A2T0BLW0"/>